<gene>
    <name evidence="2" type="ORF">GLOIN_2v1509962</name>
</gene>
<accession>A0A2P4QUW5</accession>
<dbReference type="AlphaFoldDB" id="A0A2P4QUW5"/>
<evidence type="ECO:0000256" key="1">
    <source>
        <dbReference type="SAM" id="Phobius"/>
    </source>
</evidence>
<feature type="transmembrane region" description="Helical" evidence="1">
    <location>
        <begin position="26"/>
        <end position="48"/>
    </location>
</feature>
<proteinExistence type="predicted"/>
<protein>
    <submittedName>
        <fullName evidence="2">Uncharacterized protein</fullName>
    </submittedName>
</protein>
<reference evidence="2 3" key="1">
    <citation type="journal article" date="2013" name="Proc. Natl. Acad. Sci. U.S.A.">
        <title>Genome of an arbuscular mycorrhizal fungus provides insight into the oldest plant symbiosis.</title>
        <authorList>
            <person name="Tisserant E."/>
            <person name="Malbreil M."/>
            <person name="Kuo A."/>
            <person name="Kohler A."/>
            <person name="Symeonidi A."/>
            <person name="Balestrini R."/>
            <person name="Charron P."/>
            <person name="Duensing N."/>
            <person name="Frei Dit Frey N."/>
            <person name="Gianinazzi-Pearson V."/>
            <person name="Gilbert L.B."/>
            <person name="Handa Y."/>
            <person name="Herr J.R."/>
            <person name="Hijri M."/>
            <person name="Koul R."/>
            <person name="Kawaguchi M."/>
            <person name="Krajinski F."/>
            <person name="Lammers P.J."/>
            <person name="Masclaux F.G."/>
            <person name="Murat C."/>
            <person name="Morin E."/>
            <person name="Ndikumana S."/>
            <person name="Pagni M."/>
            <person name="Petitpierre D."/>
            <person name="Requena N."/>
            <person name="Rosikiewicz P."/>
            <person name="Riley R."/>
            <person name="Saito K."/>
            <person name="San Clemente H."/>
            <person name="Shapiro H."/>
            <person name="van Tuinen D."/>
            <person name="Becard G."/>
            <person name="Bonfante P."/>
            <person name="Paszkowski U."/>
            <person name="Shachar-Hill Y.Y."/>
            <person name="Tuskan G.A."/>
            <person name="Young P.W."/>
            <person name="Sanders I.R."/>
            <person name="Henrissat B."/>
            <person name="Rensing S.A."/>
            <person name="Grigoriev I.V."/>
            <person name="Corradi N."/>
            <person name="Roux C."/>
            <person name="Martin F."/>
        </authorList>
    </citation>
    <scope>NUCLEOTIDE SEQUENCE [LARGE SCALE GENOMIC DNA]</scope>
    <source>
        <strain evidence="2 3">DAOM 197198</strain>
    </source>
</reference>
<evidence type="ECO:0000313" key="2">
    <source>
        <dbReference type="EMBL" id="POG81338.1"/>
    </source>
</evidence>
<keyword evidence="3" id="KW-1185">Reference proteome</keyword>
<dbReference type="Proteomes" id="UP000018888">
    <property type="component" value="Unassembled WGS sequence"/>
</dbReference>
<keyword evidence="1" id="KW-0812">Transmembrane</keyword>
<dbReference type="EMBL" id="AUPC02000012">
    <property type="protein sequence ID" value="POG81338.1"/>
    <property type="molecule type" value="Genomic_DNA"/>
</dbReference>
<organism evidence="2 3">
    <name type="scientific">Rhizophagus irregularis (strain DAOM 181602 / DAOM 197198 / MUCL 43194)</name>
    <name type="common">Arbuscular mycorrhizal fungus</name>
    <name type="synonym">Glomus intraradices</name>
    <dbReference type="NCBI Taxonomy" id="747089"/>
    <lineage>
        <taxon>Eukaryota</taxon>
        <taxon>Fungi</taxon>
        <taxon>Fungi incertae sedis</taxon>
        <taxon>Mucoromycota</taxon>
        <taxon>Glomeromycotina</taxon>
        <taxon>Glomeromycetes</taxon>
        <taxon>Glomerales</taxon>
        <taxon>Glomeraceae</taxon>
        <taxon>Rhizophagus</taxon>
    </lineage>
</organism>
<name>A0A2P4QUW5_RHIID</name>
<keyword evidence="1" id="KW-1133">Transmembrane helix</keyword>
<comment type="caution">
    <text evidence="2">The sequence shown here is derived from an EMBL/GenBank/DDBJ whole genome shotgun (WGS) entry which is preliminary data.</text>
</comment>
<keyword evidence="1" id="KW-0472">Membrane</keyword>
<sequence>MSPISLVFIFFFRSLCASLFSLLLIFFFFLGLFFTSVFTFFLTAFSVISSPLFSLSLLFIRSSFSSFLATLQLFQLFEHLNL</sequence>
<reference evidence="2 3" key="2">
    <citation type="journal article" date="2018" name="New Phytol.">
        <title>High intraspecific genome diversity in the model arbuscular mycorrhizal symbiont Rhizophagus irregularis.</title>
        <authorList>
            <person name="Chen E.C.H."/>
            <person name="Morin E."/>
            <person name="Beaudet D."/>
            <person name="Noel J."/>
            <person name="Yildirir G."/>
            <person name="Ndikumana S."/>
            <person name="Charron P."/>
            <person name="St-Onge C."/>
            <person name="Giorgi J."/>
            <person name="Kruger M."/>
            <person name="Marton T."/>
            <person name="Ropars J."/>
            <person name="Grigoriev I.V."/>
            <person name="Hainaut M."/>
            <person name="Henrissat B."/>
            <person name="Roux C."/>
            <person name="Martin F."/>
            <person name="Corradi N."/>
        </authorList>
    </citation>
    <scope>NUCLEOTIDE SEQUENCE [LARGE SCALE GENOMIC DNA]</scope>
    <source>
        <strain evidence="2 3">DAOM 197198</strain>
    </source>
</reference>
<evidence type="ECO:0000313" key="3">
    <source>
        <dbReference type="Proteomes" id="UP000018888"/>
    </source>
</evidence>